<evidence type="ECO:0000256" key="8">
    <source>
        <dbReference type="ARBA" id="ARBA00022692"/>
    </source>
</evidence>
<keyword evidence="14" id="KW-1185">Reference proteome</keyword>
<evidence type="ECO:0000256" key="4">
    <source>
        <dbReference type="ARBA" id="ARBA00013795"/>
    </source>
</evidence>
<feature type="transmembrane region" description="Helical" evidence="12">
    <location>
        <begin position="318"/>
        <end position="339"/>
    </location>
</feature>
<reference evidence="13 14" key="1">
    <citation type="submission" date="2024-02" db="EMBL/GenBank/DDBJ databases">
        <title>A draft genome for the cacao thread blight pathogen Marasmius crinis-equi.</title>
        <authorList>
            <person name="Cohen S.P."/>
            <person name="Baruah I.K."/>
            <person name="Amoako-Attah I."/>
            <person name="Bukari Y."/>
            <person name="Meinhardt L.W."/>
            <person name="Bailey B.A."/>
        </authorList>
    </citation>
    <scope>NUCLEOTIDE SEQUENCE [LARGE SCALE GENOMIC DNA]</scope>
    <source>
        <strain evidence="13 14">GH-76</strain>
    </source>
</reference>
<feature type="transmembrane region" description="Helical" evidence="12">
    <location>
        <begin position="181"/>
        <end position="204"/>
    </location>
</feature>
<protein>
    <recommendedName>
        <fullName evidence="4 12">GPI mannosyltransferase 2</fullName>
        <ecNumber evidence="12">2.4.1.-</ecNumber>
    </recommendedName>
</protein>
<evidence type="ECO:0000256" key="5">
    <source>
        <dbReference type="ARBA" id="ARBA00022502"/>
    </source>
</evidence>
<comment type="function">
    <text evidence="12">Mannosyltransferase involved in glycosylphosphatidylinositol-anchor biosynthesis.</text>
</comment>
<dbReference type="Proteomes" id="UP001465976">
    <property type="component" value="Unassembled WGS sequence"/>
</dbReference>
<comment type="subcellular location">
    <subcellularLocation>
        <location evidence="1 12">Endoplasmic reticulum membrane</location>
        <topology evidence="1 12">Multi-pass membrane protein</topology>
    </subcellularLocation>
</comment>
<dbReference type="InterPro" id="IPR007315">
    <property type="entry name" value="PIG-V/Gpi18"/>
</dbReference>
<evidence type="ECO:0000256" key="2">
    <source>
        <dbReference type="ARBA" id="ARBA00004687"/>
    </source>
</evidence>
<evidence type="ECO:0000256" key="11">
    <source>
        <dbReference type="ARBA" id="ARBA00023136"/>
    </source>
</evidence>
<evidence type="ECO:0000256" key="9">
    <source>
        <dbReference type="ARBA" id="ARBA00022824"/>
    </source>
</evidence>
<feature type="transmembrane region" description="Helical" evidence="12">
    <location>
        <begin position="345"/>
        <end position="365"/>
    </location>
</feature>
<feature type="transmembrane region" description="Helical" evidence="12">
    <location>
        <begin position="12"/>
        <end position="38"/>
    </location>
</feature>
<feature type="transmembrane region" description="Helical" evidence="12">
    <location>
        <begin position="92"/>
        <end position="112"/>
    </location>
</feature>
<accession>A0ABR3FYA3</accession>
<keyword evidence="11 12" id="KW-0472">Membrane</keyword>
<gene>
    <name evidence="13" type="primary">GPI18</name>
    <name evidence="13" type="ORF">V5O48_001680</name>
</gene>
<evidence type="ECO:0000313" key="14">
    <source>
        <dbReference type="Proteomes" id="UP001465976"/>
    </source>
</evidence>
<evidence type="ECO:0000256" key="6">
    <source>
        <dbReference type="ARBA" id="ARBA00022676"/>
    </source>
</evidence>
<dbReference type="EMBL" id="JBAHYK010000033">
    <property type="protein sequence ID" value="KAL0580343.1"/>
    <property type="molecule type" value="Genomic_DNA"/>
</dbReference>
<dbReference type="EC" id="2.4.1.-" evidence="12"/>
<sequence>MDSKAGPKNKLSGLVALSFSAHILVYLLALVSSFLPLFDASPKTFQLPKYSEPFLRWDAFHFASIVEDGYIYENQWAFFPGVPFIMRYSQQIIRYLTGHSELMLGGALAAMVCDTTRTMYHLSLHHLGSEKLAYLATVLSLLPSSPATLHLAVYAEPFFTYFSYKGMLSCARSRYLKASLYFALAGSFRSNGVLLGGFILWDLIVQPLFQTGKINLYKTVYAIPLTSFILMPFIYHQYSGYLAFCTGSEVEPAEWCGKTVPLIYSHTQSKYWNVGFLRYWTIPQLPNFVIAAPPLLSIMSFAFYNLKKQLDRNTDSPFTRSSIVPHAIHALVFCFMLLFAAHVQIILRMAAAMPITYWAAAWLMVEYPKVGRWWIGWSVVWGVLSIALWGTFLPPA</sequence>
<keyword evidence="10 12" id="KW-1133">Transmembrane helix</keyword>
<organism evidence="13 14">
    <name type="scientific">Marasmius crinis-equi</name>
    <dbReference type="NCBI Taxonomy" id="585013"/>
    <lineage>
        <taxon>Eukaryota</taxon>
        <taxon>Fungi</taxon>
        <taxon>Dikarya</taxon>
        <taxon>Basidiomycota</taxon>
        <taxon>Agaricomycotina</taxon>
        <taxon>Agaricomycetes</taxon>
        <taxon>Agaricomycetidae</taxon>
        <taxon>Agaricales</taxon>
        <taxon>Marasmiineae</taxon>
        <taxon>Marasmiaceae</taxon>
        <taxon>Marasmius</taxon>
    </lineage>
</organism>
<evidence type="ECO:0000313" key="13">
    <source>
        <dbReference type="EMBL" id="KAL0580343.1"/>
    </source>
</evidence>
<keyword evidence="6 12" id="KW-0328">Glycosyltransferase</keyword>
<name>A0ABR3FYA3_9AGAR</name>
<dbReference type="PANTHER" id="PTHR12468:SF2">
    <property type="entry name" value="GPI MANNOSYLTRANSFERASE 2"/>
    <property type="match status" value="1"/>
</dbReference>
<evidence type="ECO:0000256" key="7">
    <source>
        <dbReference type="ARBA" id="ARBA00022679"/>
    </source>
</evidence>
<feature type="transmembrane region" description="Helical" evidence="12">
    <location>
        <begin position="372"/>
        <end position="392"/>
    </location>
</feature>
<evidence type="ECO:0000256" key="1">
    <source>
        <dbReference type="ARBA" id="ARBA00004477"/>
    </source>
</evidence>
<feature type="transmembrane region" description="Helical" evidence="12">
    <location>
        <begin position="132"/>
        <end position="155"/>
    </location>
</feature>
<keyword evidence="5 12" id="KW-0337">GPI-anchor biosynthesis</keyword>
<evidence type="ECO:0000256" key="3">
    <source>
        <dbReference type="ARBA" id="ARBA00008698"/>
    </source>
</evidence>
<evidence type="ECO:0000256" key="12">
    <source>
        <dbReference type="RuleBase" id="RU363112"/>
    </source>
</evidence>
<comment type="similarity">
    <text evidence="3 12">Belongs to the PIGV family.</text>
</comment>
<keyword evidence="7 12" id="KW-0808">Transferase</keyword>
<proteinExistence type="inferred from homology"/>
<feature type="transmembrane region" description="Helical" evidence="12">
    <location>
        <begin position="285"/>
        <end position="306"/>
    </location>
</feature>
<keyword evidence="9 12" id="KW-0256">Endoplasmic reticulum</keyword>
<dbReference type="Pfam" id="PF04188">
    <property type="entry name" value="Mannosyl_trans2"/>
    <property type="match status" value="1"/>
</dbReference>
<feature type="transmembrane region" description="Helical" evidence="12">
    <location>
        <begin position="216"/>
        <end position="235"/>
    </location>
</feature>
<comment type="caution">
    <text evidence="13">The sequence shown here is derived from an EMBL/GenBank/DDBJ whole genome shotgun (WGS) entry which is preliminary data.</text>
</comment>
<evidence type="ECO:0000256" key="10">
    <source>
        <dbReference type="ARBA" id="ARBA00022989"/>
    </source>
</evidence>
<dbReference type="PANTHER" id="PTHR12468">
    <property type="entry name" value="GPI MANNOSYLTRANSFERASE 2"/>
    <property type="match status" value="1"/>
</dbReference>
<comment type="pathway">
    <text evidence="2 12">Glycolipid biosynthesis; glycosylphosphatidylinositol-anchor biosynthesis.</text>
</comment>
<keyword evidence="8 12" id="KW-0812">Transmembrane</keyword>